<dbReference type="EMBL" id="GGFL01007223">
    <property type="protein sequence ID" value="MBW71401.1"/>
    <property type="molecule type" value="Transcribed_RNA"/>
</dbReference>
<dbReference type="AlphaFoldDB" id="A0A2M4D1N3"/>
<organism evidence="1">
    <name type="scientific">Anopheles darlingi</name>
    <name type="common">Mosquito</name>
    <dbReference type="NCBI Taxonomy" id="43151"/>
    <lineage>
        <taxon>Eukaryota</taxon>
        <taxon>Metazoa</taxon>
        <taxon>Ecdysozoa</taxon>
        <taxon>Arthropoda</taxon>
        <taxon>Hexapoda</taxon>
        <taxon>Insecta</taxon>
        <taxon>Pterygota</taxon>
        <taxon>Neoptera</taxon>
        <taxon>Endopterygota</taxon>
        <taxon>Diptera</taxon>
        <taxon>Nematocera</taxon>
        <taxon>Culicoidea</taxon>
        <taxon>Culicidae</taxon>
        <taxon>Anophelinae</taxon>
        <taxon>Anopheles</taxon>
    </lineage>
</organism>
<sequence length="94" mass="10668">MLHSFFFNTIIEPSLLVVVLSIELSISCFHSKPTSYRSPFLTRVLTIMSFILACSRDSSCFVAFTPSVSAEKQLLIKLLAWHLLIHESSDNLNY</sequence>
<reference evidence="1" key="1">
    <citation type="submission" date="2018-01" db="EMBL/GenBank/DDBJ databases">
        <title>An insight into the sialome of Amazonian anophelines.</title>
        <authorList>
            <person name="Ribeiro J.M."/>
            <person name="Scarpassa V."/>
            <person name="Calvo E."/>
        </authorList>
    </citation>
    <scope>NUCLEOTIDE SEQUENCE</scope>
</reference>
<name>A0A2M4D1N3_ANODA</name>
<protein>
    <submittedName>
        <fullName evidence="1">Putative secreted protein</fullName>
    </submittedName>
</protein>
<proteinExistence type="predicted"/>
<evidence type="ECO:0000313" key="1">
    <source>
        <dbReference type="EMBL" id="MBW71401.1"/>
    </source>
</evidence>
<accession>A0A2M4D1N3</accession>